<gene>
    <name evidence="4" type="ORF">DFO73_13020</name>
</gene>
<evidence type="ECO:0000313" key="4">
    <source>
        <dbReference type="EMBL" id="PWW17174.1"/>
    </source>
</evidence>
<dbReference type="EMBL" id="QGTW01000030">
    <property type="protein sequence ID" value="PWW17174.1"/>
    <property type="molecule type" value="Genomic_DNA"/>
</dbReference>
<dbReference type="PANTHER" id="PTHR12147:SF26">
    <property type="entry name" value="PEPTIDASE M28 DOMAIN-CONTAINING PROTEIN"/>
    <property type="match status" value="1"/>
</dbReference>
<dbReference type="PANTHER" id="PTHR12147">
    <property type="entry name" value="METALLOPEPTIDASE M28 FAMILY MEMBER"/>
    <property type="match status" value="1"/>
</dbReference>
<dbReference type="SUPFAM" id="SSF53187">
    <property type="entry name" value="Zn-dependent exopeptidases"/>
    <property type="match status" value="1"/>
</dbReference>
<feature type="chain" id="PRO_5039134310" evidence="1">
    <location>
        <begin position="24"/>
        <end position="450"/>
    </location>
</feature>
<evidence type="ECO:0000259" key="2">
    <source>
        <dbReference type="Pfam" id="PF02225"/>
    </source>
</evidence>
<evidence type="ECO:0000256" key="1">
    <source>
        <dbReference type="SAM" id="SignalP"/>
    </source>
</evidence>
<keyword evidence="4" id="KW-0031">Aminopeptidase</keyword>
<comment type="caution">
    <text evidence="4">The sequence shown here is derived from an EMBL/GenBank/DDBJ whole genome shotgun (WGS) entry which is preliminary data.</text>
</comment>
<reference evidence="4 5" key="1">
    <citation type="submission" date="2018-05" db="EMBL/GenBank/DDBJ databases">
        <title>Freshwater and sediment microbial communities from various areas in North America, analyzing microbe dynamics in response to fracking.</title>
        <authorList>
            <person name="Lamendella R."/>
        </authorList>
    </citation>
    <scope>NUCLEOTIDE SEQUENCE [LARGE SCALE GENOMIC DNA]</scope>
    <source>
        <strain evidence="4 5">15_TX</strain>
    </source>
</reference>
<feature type="domain" description="Peptidase M28" evidence="3">
    <location>
        <begin position="246"/>
        <end position="442"/>
    </location>
</feature>
<dbReference type="Gene3D" id="3.40.630.10">
    <property type="entry name" value="Zn peptidases"/>
    <property type="match status" value="1"/>
</dbReference>
<dbReference type="Proteomes" id="UP000247150">
    <property type="component" value="Unassembled WGS sequence"/>
</dbReference>
<evidence type="ECO:0000259" key="3">
    <source>
        <dbReference type="Pfam" id="PF04389"/>
    </source>
</evidence>
<feature type="domain" description="PA" evidence="2">
    <location>
        <begin position="140"/>
        <end position="221"/>
    </location>
</feature>
<dbReference type="InterPro" id="IPR007484">
    <property type="entry name" value="Peptidase_M28"/>
</dbReference>
<feature type="signal peptide" evidence="1">
    <location>
        <begin position="1"/>
        <end position="23"/>
    </location>
</feature>
<sequence>MKFGKKPVSVMLAAVLTASSLYAAPVQFVQTAEAAEGKTVHPSLQAFDQKVIARINEDRMLEDVRYLTETIGPRVTGTEAEQQAADFIRERLESYGYTVETQEFSIPDKMIGDLHTSNQQEILITIPSGSGSTPEEGITAELFDAGLGRTSDFTEDAAGKIALISRGDFTFAEKVTNAIAAGAAGVLIYNNVDLPAPMNPSIGGPYDIPVGSITKAGGEALLQDALAKNKTVTLNVKRFENAKSQNIIATKQPNKGEDTDIVHISAHFDSVPFAPGASDNASGTAVALELARVLKSYPTDKELRFAFVGAEEIGLVGSEYYVSQLSENEIERSIANFNMDMVGTSWEKATAIYMNTLDGQPNLVSETALATAERIGTVSELVLYQRGSSDHVSFHDAGIPAVNFIRREPGTASLEPYYHTPLDTIEHISAERLKEAGDLVGASVYSLIRK</sequence>
<accession>A0A2V2ZCA8</accession>
<dbReference type="InterPro" id="IPR045175">
    <property type="entry name" value="M28_fam"/>
</dbReference>
<keyword evidence="4" id="KW-0378">Hydrolase</keyword>
<proteinExistence type="predicted"/>
<keyword evidence="1" id="KW-0732">Signal</keyword>
<dbReference type="InterPro" id="IPR046450">
    <property type="entry name" value="PA_dom_sf"/>
</dbReference>
<protein>
    <submittedName>
        <fullName evidence="4">Aminopeptidase YwaD</fullName>
    </submittedName>
</protein>
<dbReference type="GO" id="GO:0008235">
    <property type="term" value="F:metalloexopeptidase activity"/>
    <property type="evidence" value="ECO:0007669"/>
    <property type="project" value="InterPro"/>
</dbReference>
<name>A0A2V2ZCA8_9BACI</name>
<dbReference type="GO" id="GO:0004177">
    <property type="term" value="F:aminopeptidase activity"/>
    <property type="evidence" value="ECO:0007669"/>
    <property type="project" value="UniProtKB-KW"/>
</dbReference>
<dbReference type="RefSeq" id="WP_110067914.1">
    <property type="nucleotide sequence ID" value="NZ_QGTW01000030.1"/>
</dbReference>
<dbReference type="GO" id="GO:0006508">
    <property type="term" value="P:proteolysis"/>
    <property type="evidence" value="ECO:0007669"/>
    <property type="project" value="InterPro"/>
</dbReference>
<dbReference type="Pfam" id="PF04389">
    <property type="entry name" value="Peptidase_M28"/>
    <property type="match status" value="1"/>
</dbReference>
<keyword evidence="4" id="KW-0645">Protease</keyword>
<dbReference type="CDD" id="cd02133">
    <property type="entry name" value="PA_C5a_like"/>
    <property type="match status" value="1"/>
</dbReference>
<dbReference type="OrthoDB" id="9762302at2"/>
<dbReference type="InterPro" id="IPR003137">
    <property type="entry name" value="PA_domain"/>
</dbReference>
<evidence type="ECO:0000313" key="5">
    <source>
        <dbReference type="Proteomes" id="UP000247150"/>
    </source>
</evidence>
<organism evidence="4 5">
    <name type="scientific">Cytobacillus oceanisediminis</name>
    <dbReference type="NCBI Taxonomy" id="665099"/>
    <lineage>
        <taxon>Bacteria</taxon>
        <taxon>Bacillati</taxon>
        <taxon>Bacillota</taxon>
        <taxon>Bacilli</taxon>
        <taxon>Bacillales</taxon>
        <taxon>Bacillaceae</taxon>
        <taxon>Cytobacillus</taxon>
    </lineage>
</organism>
<dbReference type="AlphaFoldDB" id="A0A2V2ZCA8"/>
<dbReference type="Gene3D" id="3.50.30.30">
    <property type="match status" value="1"/>
</dbReference>
<dbReference type="SUPFAM" id="SSF52025">
    <property type="entry name" value="PA domain"/>
    <property type="match status" value="1"/>
</dbReference>
<dbReference type="Pfam" id="PF02225">
    <property type="entry name" value="PA"/>
    <property type="match status" value="1"/>
</dbReference>